<dbReference type="GO" id="GO:0005524">
    <property type="term" value="F:ATP binding"/>
    <property type="evidence" value="ECO:0007669"/>
    <property type="project" value="UniProtKB-KW"/>
</dbReference>
<keyword evidence="1" id="KW-0547">Nucleotide-binding</keyword>
<feature type="region of interest" description="Disordered" evidence="3">
    <location>
        <begin position="570"/>
        <end position="667"/>
    </location>
</feature>
<dbReference type="EMBL" id="NHYE01004668">
    <property type="protein sequence ID" value="PPQ83027.1"/>
    <property type="molecule type" value="Genomic_DNA"/>
</dbReference>
<dbReference type="PANTHER" id="PTHR24346">
    <property type="entry name" value="MAP/MICROTUBULE AFFINITY-REGULATING KINASE"/>
    <property type="match status" value="1"/>
</dbReference>
<feature type="compositionally biased region" description="Low complexity" evidence="3">
    <location>
        <begin position="338"/>
        <end position="354"/>
    </location>
</feature>
<feature type="region of interest" description="Disordered" evidence="3">
    <location>
        <begin position="424"/>
        <end position="459"/>
    </location>
</feature>
<feature type="compositionally biased region" description="Low complexity" evidence="3">
    <location>
        <begin position="680"/>
        <end position="708"/>
    </location>
</feature>
<reference evidence="5 6" key="1">
    <citation type="journal article" date="2018" name="Evol. Lett.">
        <title>Horizontal gene cluster transfer increased hallucinogenic mushroom diversity.</title>
        <authorList>
            <person name="Reynolds H.T."/>
            <person name="Vijayakumar V."/>
            <person name="Gluck-Thaler E."/>
            <person name="Korotkin H.B."/>
            <person name="Matheny P.B."/>
            <person name="Slot J.C."/>
        </authorList>
    </citation>
    <scope>NUCLEOTIDE SEQUENCE [LARGE SCALE GENOMIC DNA]</scope>
    <source>
        <strain evidence="5 6">SRW20</strain>
    </source>
</reference>
<gene>
    <name evidence="5" type="ORF">CVT26_012065</name>
</gene>
<comment type="caution">
    <text evidence="5">The sequence shown here is derived from an EMBL/GenBank/DDBJ whole genome shotgun (WGS) entry which is preliminary data.</text>
</comment>
<dbReference type="Proteomes" id="UP000284706">
    <property type="component" value="Unassembled WGS sequence"/>
</dbReference>
<feature type="compositionally biased region" description="Pro residues" evidence="3">
    <location>
        <begin position="88"/>
        <end position="110"/>
    </location>
</feature>
<dbReference type="STRING" id="231916.A0A409WX07"/>
<feature type="compositionally biased region" description="Low complexity" evidence="3">
    <location>
        <begin position="21"/>
        <end position="51"/>
    </location>
</feature>
<dbReference type="SUPFAM" id="SSF56112">
    <property type="entry name" value="Protein kinase-like (PK-like)"/>
    <property type="match status" value="1"/>
</dbReference>
<dbReference type="InParanoid" id="A0A409WX07"/>
<feature type="region of interest" description="Disordered" evidence="3">
    <location>
        <begin position="748"/>
        <end position="805"/>
    </location>
</feature>
<feature type="compositionally biased region" description="Low complexity" evidence="3">
    <location>
        <begin position="907"/>
        <end position="930"/>
    </location>
</feature>
<feature type="non-terminal residue" evidence="5">
    <location>
        <position position="1136"/>
    </location>
</feature>
<proteinExistence type="predicted"/>
<feature type="region of interest" description="Disordered" evidence="3">
    <location>
        <begin position="485"/>
        <end position="527"/>
    </location>
</feature>
<feature type="compositionally biased region" description="Low complexity" evidence="3">
    <location>
        <begin position="58"/>
        <end position="87"/>
    </location>
</feature>
<evidence type="ECO:0000313" key="5">
    <source>
        <dbReference type="EMBL" id="PPQ83027.1"/>
    </source>
</evidence>
<evidence type="ECO:0000256" key="1">
    <source>
        <dbReference type="ARBA" id="ARBA00022741"/>
    </source>
</evidence>
<evidence type="ECO:0000256" key="3">
    <source>
        <dbReference type="SAM" id="MobiDB-lite"/>
    </source>
</evidence>
<evidence type="ECO:0000313" key="6">
    <source>
        <dbReference type="Proteomes" id="UP000284706"/>
    </source>
</evidence>
<evidence type="ECO:0000256" key="2">
    <source>
        <dbReference type="ARBA" id="ARBA00022840"/>
    </source>
</evidence>
<feature type="compositionally biased region" description="Basic and acidic residues" evidence="3">
    <location>
        <begin position="576"/>
        <end position="617"/>
    </location>
</feature>
<sequence length="1136" mass="120774">MATHLQCPPNPNPMHGVHATSSLRSRSSGSSTSSSLSLSSAFSDLASSESSVHSEQPNLNSDSNSNSTSSATTSNSKTNAFFASPFSSHPPSPTPTPPPPPHTAPVPPSKAKPRSLTEEFFSTPARPPSPPASSSSSISMSVSTSKPGSIHPSRIFPSRYTSQLRRSPEAQFVDLDEVTAAAAGEGSGSGSGHGHGYGRADHQSHSQYHHSGYGHEHGHRYGHGGHDRDASSSAWSAYSAYSDSSPLSFSPSIGNSSASTSRSSFVDPHPPRLPTPPPSASISRRALHRDDTIVPTSMPLVDVDMEKEKDAGLGSIVPEEATPRPADLEPNMLHFERSLLLSRQSEQPRSQSPEIMKEHEGDEEQKEDEEEPHEGTIIELPALDFPWSYSYPYPHSASSTAASTPASTSAVLPLSPLSLNFSLASSTSSRDGQAATSSTPHRIDRGTPTPTNESSISSGSAQLTDVVCLSLFSVLADSGFPNGSSHPVFTTSPESTHPPSSLPQPNTNNHVPLPPLPLPLSSTPSAPEPPKIRLIKSLGHGAFSAVWLAEDLSKVPLTLVAKRSVRDLRRRVSGRGGRERERDREGGSLKERERDRDREKREIRFEEEAEADKRDEVESVGTPVLNGKGDTPKAVNGNGPASVKLGADETTPTPATPLQTRRQPSRLREGLRNMLSFSRTSAAAAPPSTPVTPSAAGVSGAGMAAMPSPISPSLGSGHHADRDREFSFASPSFKHSSNNYEWGVNEDGSLSRHSSIKSLPSAASEHSSVSRNSSTRSSKGPSRNSSLRLALHRPHAHPEADREHGAIPEVEEAATKVHAHTNANANATLSRDSSLKKFRARVRGTKPASALRLGYGYASEKSGVYLDERDGEMGEPVVISSGGGGAEYGSGSRPGSASGLIDGFTQGRLSRNSSLGSSRGGSVRYSNSNSLGSGTGRLVAVKMTPRKPRLARPADARERKKAREEEERTRVGFVREVEVLRHISHPNITPLLAHLSTATHHILVLPYLPGGDLLGLVNSDVAWGKLGESVLRRIWCELCKAVGWMHGVGLVHRDIKLENILLTTPTFTSLLPLSPRPTLASLPTPPSPLIKLTDFGLSRFVELHPATGDAELLTTRCGSEAYAAPELVTGASGGYD</sequence>
<feature type="compositionally biased region" description="Polar residues" evidence="3">
    <location>
        <begin position="650"/>
        <end position="662"/>
    </location>
</feature>
<dbReference type="PANTHER" id="PTHR24346:SF110">
    <property type="entry name" value="NON-SPECIFIC SERINE_THREONINE PROTEIN KINASE"/>
    <property type="match status" value="1"/>
</dbReference>
<feature type="compositionally biased region" description="Low complexity" evidence="3">
    <location>
        <begin position="132"/>
        <end position="147"/>
    </location>
</feature>
<dbReference type="PROSITE" id="PS00108">
    <property type="entry name" value="PROTEIN_KINASE_ST"/>
    <property type="match status" value="1"/>
</dbReference>
<feature type="region of interest" description="Disordered" evidence="3">
    <location>
        <begin position="679"/>
        <end position="722"/>
    </location>
</feature>
<dbReference type="AlphaFoldDB" id="A0A409WX07"/>
<feature type="region of interest" description="Disordered" evidence="3">
    <location>
        <begin position="882"/>
        <end position="964"/>
    </location>
</feature>
<feature type="compositionally biased region" description="Basic and acidic residues" evidence="3">
    <location>
        <begin position="796"/>
        <end position="805"/>
    </location>
</feature>
<feature type="compositionally biased region" description="Polar residues" evidence="3">
    <location>
        <begin position="430"/>
        <end position="440"/>
    </location>
</feature>
<evidence type="ECO:0000259" key="4">
    <source>
        <dbReference type="PROSITE" id="PS50011"/>
    </source>
</evidence>
<feature type="compositionally biased region" description="Acidic residues" evidence="3">
    <location>
        <begin position="361"/>
        <end position="372"/>
    </location>
</feature>
<dbReference type="InterPro" id="IPR008271">
    <property type="entry name" value="Ser/Thr_kinase_AS"/>
</dbReference>
<dbReference type="InterPro" id="IPR011009">
    <property type="entry name" value="Kinase-like_dom_sf"/>
</dbReference>
<dbReference type="InterPro" id="IPR000719">
    <property type="entry name" value="Prot_kinase_dom"/>
</dbReference>
<dbReference type="SMART" id="SM00220">
    <property type="entry name" value="S_TKc"/>
    <property type="match status" value="1"/>
</dbReference>
<keyword evidence="6" id="KW-1185">Reference proteome</keyword>
<dbReference type="OrthoDB" id="289250at2759"/>
<keyword evidence="2" id="KW-0067">ATP-binding</keyword>
<accession>A0A409WX07</accession>
<dbReference type="Gene3D" id="1.10.510.10">
    <property type="entry name" value="Transferase(Phosphotransferase) domain 1"/>
    <property type="match status" value="1"/>
</dbReference>
<feature type="region of interest" description="Disordered" evidence="3">
    <location>
        <begin position="1"/>
        <end position="374"/>
    </location>
</feature>
<dbReference type="Pfam" id="PF00069">
    <property type="entry name" value="Pkinase"/>
    <property type="match status" value="1"/>
</dbReference>
<feature type="compositionally biased region" description="Basic and acidic residues" evidence="3">
    <location>
        <begin position="952"/>
        <end position="964"/>
    </location>
</feature>
<feature type="compositionally biased region" description="Low complexity" evidence="3">
    <location>
        <begin position="490"/>
        <end position="499"/>
    </location>
</feature>
<protein>
    <recommendedName>
        <fullName evidence="4">Protein kinase domain-containing protein</fullName>
    </recommendedName>
</protein>
<dbReference type="PROSITE" id="PS50011">
    <property type="entry name" value="PROTEIN_KINASE_DOM"/>
    <property type="match status" value="1"/>
</dbReference>
<organism evidence="5 6">
    <name type="scientific">Gymnopilus dilepis</name>
    <dbReference type="NCBI Taxonomy" id="231916"/>
    <lineage>
        <taxon>Eukaryota</taxon>
        <taxon>Fungi</taxon>
        <taxon>Dikarya</taxon>
        <taxon>Basidiomycota</taxon>
        <taxon>Agaricomycotina</taxon>
        <taxon>Agaricomycetes</taxon>
        <taxon>Agaricomycetidae</taxon>
        <taxon>Agaricales</taxon>
        <taxon>Agaricineae</taxon>
        <taxon>Hymenogastraceae</taxon>
        <taxon>Gymnopilus</taxon>
    </lineage>
</organism>
<feature type="domain" description="Protein kinase" evidence="4">
    <location>
        <begin position="909"/>
        <end position="1136"/>
    </location>
</feature>
<feature type="compositionally biased region" description="Low complexity" evidence="3">
    <location>
        <begin position="757"/>
        <end position="788"/>
    </location>
</feature>
<dbReference type="GO" id="GO:0005737">
    <property type="term" value="C:cytoplasm"/>
    <property type="evidence" value="ECO:0007669"/>
    <property type="project" value="TreeGrafter"/>
</dbReference>
<name>A0A409WX07_9AGAR</name>
<feature type="compositionally biased region" description="Gly residues" evidence="3">
    <location>
        <begin position="185"/>
        <end position="197"/>
    </location>
</feature>
<feature type="compositionally biased region" description="Low complexity" evidence="3">
    <location>
        <begin position="231"/>
        <end position="257"/>
    </location>
</feature>
<dbReference type="GO" id="GO:0035556">
    <property type="term" value="P:intracellular signal transduction"/>
    <property type="evidence" value="ECO:0007669"/>
    <property type="project" value="TreeGrafter"/>
</dbReference>
<dbReference type="GO" id="GO:0004674">
    <property type="term" value="F:protein serine/threonine kinase activity"/>
    <property type="evidence" value="ECO:0007669"/>
    <property type="project" value="TreeGrafter"/>
</dbReference>
<feature type="compositionally biased region" description="Polar residues" evidence="3">
    <location>
        <begin position="448"/>
        <end position="459"/>
    </location>
</feature>